<dbReference type="Pfam" id="PF01810">
    <property type="entry name" value="LysE"/>
    <property type="match status" value="1"/>
</dbReference>
<dbReference type="PANTHER" id="PTHR30086:SF20">
    <property type="entry name" value="ARGININE EXPORTER PROTEIN ARGO-RELATED"/>
    <property type="match status" value="1"/>
</dbReference>
<sequence>MLEALSALLLINLLGMLSPGPDMVMVLRHASSGKRQAALCVMGVLVGFSIHIALAIGGLSILIKQSPLLFEVLRWGGAGFLVFLGLRTLFSRSELIELAAQGKPKRAKKVVLSGIACNLLNPKILVFVVSVFSQFIASETLLSEKLILGAALLLETALLWYLLVRILSHHKVQIQLQRYQQWVNRFSGTTLLGMGTLLGLHS</sequence>
<comment type="subcellular location">
    <subcellularLocation>
        <location evidence="1">Cell membrane</location>
        <topology evidence="1">Multi-pass membrane protein</topology>
    </subcellularLocation>
</comment>
<evidence type="ECO:0000256" key="1">
    <source>
        <dbReference type="ARBA" id="ARBA00004651"/>
    </source>
</evidence>
<comment type="caution">
    <text evidence="7">The sequence shown here is derived from an EMBL/GenBank/DDBJ whole genome shotgun (WGS) entry which is preliminary data.</text>
</comment>
<feature type="transmembrane region" description="Helical" evidence="6">
    <location>
        <begin position="110"/>
        <end position="135"/>
    </location>
</feature>
<dbReference type="EMBL" id="JAYDYW010000001">
    <property type="protein sequence ID" value="MEE1672251.1"/>
    <property type="molecule type" value="Genomic_DNA"/>
</dbReference>
<keyword evidence="8" id="KW-1185">Reference proteome</keyword>
<feature type="transmembrane region" description="Helical" evidence="6">
    <location>
        <begin position="6"/>
        <end position="27"/>
    </location>
</feature>
<dbReference type="PIRSF" id="PIRSF006324">
    <property type="entry name" value="LeuE"/>
    <property type="match status" value="1"/>
</dbReference>
<evidence type="ECO:0000256" key="2">
    <source>
        <dbReference type="ARBA" id="ARBA00022475"/>
    </source>
</evidence>
<evidence type="ECO:0000313" key="8">
    <source>
        <dbReference type="Proteomes" id="UP001310248"/>
    </source>
</evidence>
<dbReference type="InterPro" id="IPR001123">
    <property type="entry name" value="LeuE-type"/>
</dbReference>
<feature type="transmembrane region" description="Helical" evidence="6">
    <location>
        <begin position="147"/>
        <end position="168"/>
    </location>
</feature>
<gene>
    <name evidence="7" type="ORF">SNR37_000018</name>
</gene>
<evidence type="ECO:0000313" key="7">
    <source>
        <dbReference type="EMBL" id="MEE1672251.1"/>
    </source>
</evidence>
<dbReference type="RefSeq" id="WP_329773549.1">
    <property type="nucleotide sequence ID" value="NZ_JAYDYW010000001.1"/>
</dbReference>
<keyword evidence="4 6" id="KW-1133">Transmembrane helix</keyword>
<organism evidence="7 8">
    <name type="scientific">Agarivorans aestuarii</name>
    <dbReference type="NCBI Taxonomy" id="1563703"/>
    <lineage>
        <taxon>Bacteria</taxon>
        <taxon>Pseudomonadati</taxon>
        <taxon>Pseudomonadota</taxon>
        <taxon>Gammaproteobacteria</taxon>
        <taxon>Alteromonadales</taxon>
        <taxon>Alteromonadaceae</taxon>
        <taxon>Agarivorans</taxon>
    </lineage>
</organism>
<keyword evidence="2" id="KW-1003">Cell membrane</keyword>
<evidence type="ECO:0000256" key="5">
    <source>
        <dbReference type="ARBA" id="ARBA00023136"/>
    </source>
</evidence>
<keyword evidence="3 6" id="KW-0812">Transmembrane</keyword>
<evidence type="ECO:0000256" key="3">
    <source>
        <dbReference type="ARBA" id="ARBA00022692"/>
    </source>
</evidence>
<evidence type="ECO:0000256" key="6">
    <source>
        <dbReference type="SAM" id="Phobius"/>
    </source>
</evidence>
<feature type="transmembrane region" description="Helical" evidence="6">
    <location>
        <begin position="39"/>
        <end position="63"/>
    </location>
</feature>
<protein>
    <submittedName>
        <fullName evidence="7">LysE family translocator</fullName>
    </submittedName>
</protein>
<feature type="transmembrane region" description="Helical" evidence="6">
    <location>
        <begin position="69"/>
        <end position="90"/>
    </location>
</feature>
<dbReference type="PANTHER" id="PTHR30086">
    <property type="entry name" value="ARGININE EXPORTER PROTEIN ARGO"/>
    <property type="match status" value="1"/>
</dbReference>
<evidence type="ECO:0000256" key="4">
    <source>
        <dbReference type="ARBA" id="ARBA00022989"/>
    </source>
</evidence>
<accession>A0ABU7FZ53</accession>
<dbReference type="Proteomes" id="UP001310248">
    <property type="component" value="Unassembled WGS sequence"/>
</dbReference>
<name>A0ABU7FZ53_9ALTE</name>
<proteinExistence type="predicted"/>
<reference evidence="8" key="1">
    <citation type="submission" date="2023-07" db="EMBL/GenBank/DDBJ databases">
        <title>Draft genome sequence of Agarivorans aestuarii strain ZMCS4, a CAZymes producing bacteria isolated from the marine brown algae Clodostephus spongiosus.</title>
        <authorList>
            <person name="Lorente B."/>
            <person name="Cabral C."/>
            <person name="Frias J."/>
            <person name="Faria J."/>
            <person name="Toubarro D."/>
        </authorList>
    </citation>
    <scope>NUCLEOTIDE SEQUENCE [LARGE SCALE GENOMIC DNA]</scope>
    <source>
        <strain evidence="8">ZMCS4</strain>
    </source>
</reference>
<keyword evidence="5 6" id="KW-0472">Membrane</keyword>